<protein>
    <submittedName>
        <fullName evidence="3 5">Uncharacterized protein</fullName>
    </submittedName>
</protein>
<gene>
    <name evidence="3" type="ORF">NBR_LOCUS8647</name>
</gene>
<evidence type="ECO:0000313" key="5">
    <source>
        <dbReference type="WBParaSite" id="NBR_0000864601-mRNA-1"/>
    </source>
</evidence>
<proteinExistence type="predicted"/>
<evidence type="ECO:0000256" key="2">
    <source>
        <dbReference type="SAM" id="Phobius"/>
    </source>
</evidence>
<keyword evidence="2" id="KW-0812">Transmembrane</keyword>
<accession>A0A0N4XZM7</accession>
<keyword evidence="4" id="KW-1185">Reference proteome</keyword>
<reference evidence="3 4" key="2">
    <citation type="submission" date="2018-11" db="EMBL/GenBank/DDBJ databases">
        <authorList>
            <consortium name="Pathogen Informatics"/>
        </authorList>
    </citation>
    <scope>NUCLEOTIDE SEQUENCE [LARGE SCALE GENOMIC DNA]</scope>
</reference>
<reference evidence="5" key="1">
    <citation type="submission" date="2017-02" db="UniProtKB">
        <authorList>
            <consortium name="WormBaseParasite"/>
        </authorList>
    </citation>
    <scope>IDENTIFICATION</scope>
</reference>
<keyword evidence="2" id="KW-1133">Transmembrane helix</keyword>
<feature type="transmembrane region" description="Helical" evidence="2">
    <location>
        <begin position="42"/>
        <end position="64"/>
    </location>
</feature>
<dbReference type="WBParaSite" id="NBR_0000864601-mRNA-1">
    <property type="protein sequence ID" value="NBR_0000864601-mRNA-1"/>
    <property type="gene ID" value="NBR_0000864601"/>
</dbReference>
<organism evidence="5">
    <name type="scientific">Nippostrongylus brasiliensis</name>
    <name type="common">Rat hookworm</name>
    <dbReference type="NCBI Taxonomy" id="27835"/>
    <lineage>
        <taxon>Eukaryota</taxon>
        <taxon>Metazoa</taxon>
        <taxon>Ecdysozoa</taxon>
        <taxon>Nematoda</taxon>
        <taxon>Chromadorea</taxon>
        <taxon>Rhabditida</taxon>
        <taxon>Rhabditina</taxon>
        <taxon>Rhabditomorpha</taxon>
        <taxon>Strongyloidea</taxon>
        <taxon>Heligmosomidae</taxon>
        <taxon>Nippostrongylus</taxon>
    </lineage>
</organism>
<name>A0A0N4XZM7_NIPBR</name>
<keyword evidence="2" id="KW-0472">Membrane</keyword>
<evidence type="ECO:0000313" key="4">
    <source>
        <dbReference type="Proteomes" id="UP000271162"/>
    </source>
</evidence>
<dbReference type="Proteomes" id="UP000271162">
    <property type="component" value="Unassembled WGS sequence"/>
</dbReference>
<sequence>MAGVVVWMWVVMEIKTNLSFFVKDCEGSRSWKSCEKLVRKEAGIAGMVVFVLLVLNAIILSSIIRRFYVFLRTTPALRQATGSVRRPPENIHPATMPSAPMESGSMGSPAVHFRPTVGPQQPVYTVYPPYAQPGAPYSSTPAQFPGTSTNPHDTFPQGIPEKSMGILNPPEQFGPPPPYL</sequence>
<evidence type="ECO:0000313" key="3">
    <source>
        <dbReference type="EMBL" id="VDL72236.1"/>
    </source>
</evidence>
<dbReference type="EMBL" id="UYSL01020033">
    <property type="protein sequence ID" value="VDL72236.1"/>
    <property type="molecule type" value="Genomic_DNA"/>
</dbReference>
<dbReference type="AlphaFoldDB" id="A0A0N4XZM7"/>
<feature type="compositionally biased region" description="Polar residues" evidence="1">
    <location>
        <begin position="137"/>
        <end position="152"/>
    </location>
</feature>
<feature type="region of interest" description="Disordered" evidence="1">
    <location>
        <begin position="137"/>
        <end position="180"/>
    </location>
</feature>
<evidence type="ECO:0000256" key="1">
    <source>
        <dbReference type="SAM" id="MobiDB-lite"/>
    </source>
</evidence>